<sequence length="264" mass="29600">MKRTKRLLCVLISILTFSTIYGQNNNDENITVRVLTFNILHGATAKDDFDLDKIASVIQNTNPDLVAMQEVDFKTNRARKYDLVTELGWRTKMAPLFGIAMPYDGGGYGEGILTKMPILTSRNVPLPHSPENEPRTALQVLVQLESGDTISFIGTHLEHQETSTDRIDQVKTINETFASCKYPSILAGDLNATPNSEPISMLKKYWTASDTEGALTYPSNDPEIKIDYIFFRPSDKWQVIETKVICDEIASDHCAVLSVLRLIK</sequence>
<dbReference type="AlphaFoldDB" id="A0A6C0RBN8"/>
<name>A0A6C0RBN8_9BACT</name>
<dbReference type="InterPro" id="IPR051916">
    <property type="entry name" value="GPI-anchor_lipid_remodeler"/>
</dbReference>
<dbReference type="GO" id="GO:0016020">
    <property type="term" value="C:membrane"/>
    <property type="evidence" value="ECO:0007669"/>
    <property type="project" value="GOC"/>
</dbReference>
<dbReference type="Gene3D" id="3.60.10.10">
    <property type="entry name" value="Endonuclease/exonuclease/phosphatase"/>
    <property type="match status" value="1"/>
</dbReference>
<reference evidence="3 4" key="1">
    <citation type="submission" date="2020-02" db="EMBL/GenBank/DDBJ databases">
        <title>Genome sequencing for Draconibacterium sp. strain M1.</title>
        <authorList>
            <person name="Park S.-J."/>
        </authorList>
    </citation>
    <scope>NUCLEOTIDE SEQUENCE [LARGE SCALE GENOMIC DNA]</scope>
    <source>
        <strain evidence="3 4">M1</strain>
    </source>
</reference>
<dbReference type="SUPFAM" id="SSF56219">
    <property type="entry name" value="DNase I-like"/>
    <property type="match status" value="1"/>
</dbReference>
<feature type="domain" description="Endonuclease/exonuclease/phosphatase" evidence="2">
    <location>
        <begin position="35"/>
        <end position="253"/>
    </location>
</feature>
<evidence type="ECO:0000259" key="2">
    <source>
        <dbReference type="Pfam" id="PF03372"/>
    </source>
</evidence>
<evidence type="ECO:0000313" key="3">
    <source>
        <dbReference type="EMBL" id="QIA07499.1"/>
    </source>
</evidence>
<proteinExistence type="predicted"/>
<dbReference type="InterPro" id="IPR036691">
    <property type="entry name" value="Endo/exonu/phosph_ase_sf"/>
</dbReference>
<dbReference type="Proteomes" id="UP000474630">
    <property type="component" value="Chromosome"/>
</dbReference>
<organism evidence="3 4">
    <name type="scientific">Draconibacterium halophilum</name>
    <dbReference type="NCBI Taxonomy" id="2706887"/>
    <lineage>
        <taxon>Bacteria</taxon>
        <taxon>Pseudomonadati</taxon>
        <taxon>Bacteroidota</taxon>
        <taxon>Bacteroidia</taxon>
        <taxon>Marinilabiliales</taxon>
        <taxon>Prolixibacteraceae</taxon>
        <taxon>Draconibacterium</taxon>
    </lineage>
</organism>
<keyword evidence="1" id="KW-0732">Signal</keyword>
<keyword evidence="4" id="KW-1185">Reference proteome</keyword>
<dbReference type="InterPro" id="IPR005135">
    <property type="entry name" value="Endo/exonuclease/phosphatase"/>
</dbReference>
<dbReference type="KEGG" id="drc:G0Q07_07080"/>
<protein>
    <recommendedName>
        <fullName evidence="2">Endonuclease/exonuclease/phosphatase domain-containing protein</fullName>
    </recommendedName>
</protein>
<accession>A0A6C0RBN8</accession>
<feature type="signal peptide" evidence="1">
    <location>
        <begin position="1"/>
        <end position="22"/>
    </location>
</feature>
<dbReference type="Pfam" id="PF03372">
    <property type="entry name" value="Exo_endo_phos"/>
    <property type="match status" value="1"/>
</dbReference>
<gene>
    <name evidence="3" type="ORF">G0Q07_07080</name>
</gene>
<dbReference type="PANTHER" id="PTHR14859:SF15">
    <property type="entry name" value="ENDONUCLEASE_EXONUCLEASE_PHOSPHATASE DOMAIN-CONTAINING PROTEIN"/>
    <property type="match status" value="1"/>
</dbReference>
<dbReference type="PANTHER" id="PTHR14859">
    <property type="entry name" value="CALCOFLUOR WHITE HYPERSENSITIVE PROTEIN PRECURSOR"/>
    <property type="match status" value="1"/>
</dbReference>
<feature type="chain" id="PRO_5025633747" description="Endonuclease/exonuclease/phosphatase domain-containing protein" evidence="1">
    <location>
        <begin position="23"/>
        <end position="264"/>
    </location>
</feature>
<evidence type="ECO:0000313" key="4">
    <source>
        <dbReference type="Proteomes" id="UP000474630"/>
    </source>
</evidence>
<evidence type="ECO:0000256" key="1">
    <source>
        <dbReference type="SAM" id="SignalP"/>
    </source>
</evidence>
<dbReference type="GO" id="GO:0006506">
    <property type="term" value="P:GPI anchor biosynthetic process"/>
    <property type="evidence" value="ECO:0007669"/>
    <property type="project" value="TreeGrafter"/>
</dbReference>
<dbReference type="GO" id="GO:0003824">
    <property type="term" value="F:catalytic activity"/>
    <property type="evidence" value="ECO:0007669"/>
    <property type="project" value="InterPro"/>
</dbReference>
<dbReference type="RefSeq" id="WP_163345421.1">
    <property type="nucleotide sequence ID" value="NZ_CP048409.1"/>
</dbReference>
<dbReference type="EMBL" id="CP048409">
    <property type="protein sequence ID" value="QIA07499.1"/>
    <property type="molecule type" value="Genomic_DNA"/>
</dbReference>